<dbReference type="PANTHER" id="PTHR46322">
    <property type="entry name" value="PUROMYCIN-SENSITIVE AMINOPEPTIDASE"/>
    <property type="match status" value="1"/>
</dbReference>
<gene>
    <name evidence="18" type="primary">pepN</name>
    <name evidence="18" type="ORF">EH32_01870</name>
</gene>
<dbReference type="SUPFAM" id="SSF55486">
    <property type="entry name" value="Metalloproteases ('zincins'), catalytic domain"/>
    <property type="match status" value="1"/>
</dbReference>
<dbReference type="FunFam" id="3.30.2010.30:FF:000002">
    <property type="entry name" value="Putative aminopeptidase N"/>
    <property type="match status" value="1"/>
</dbReference>
<reference evidence="18 19" key="1">
    <citation type="submission" date="2014-04" db="EMBL/GenBank/DDBJ databases">
        <title>A comprehensive comparison of genomes of Erythrobacter spp. Strains.</title>
        <authorList>
            <person name="Zheng Q."/>
        </authorList>
    </citation>
    <scope>NUCLEOTIDE SEQUENCE [LARGE SCALE GENOMIC DNA]</scope>
    <source>
        <strain evidence="18 19">DSM 8509</strain>
    </source>
</reference>
<feature type="domain" description="Peptidase M1 alanyl aminopeptidase Ig-like fold" evidence="15">
    <location>
        <begin position="468"/>
        <end position="563"/>
    </location>
</feature>
<comment type="catalytic activity">
    <reaction evidence="1">
        <text>Release of an N-terminal amino acid, Xaa-|-Yaa- from a peptide, amide or arylamide. Xaa is preferably Ala, but may be most amino acids including Pro (slow action). When a terminal hydrophobic residue is followed by a prolyl residue, the two may be released as an intact Xaa-Pro dipeptide.</text>
        <dbReference type="EC" id="3.4.11.2"/>
    </reaction>
</comment>
<dbReference type="Pfam" id="PF11940">
    <property type="entry name" value="DUF3458"/>
    <property type="match status" value="1"/>
</dbReference>
<dbReference type="GO" id="GO:0008237">
    <property type="term" value="F:metallopeptidase activity"/>
    <property type="evidence" value="ECO:0007669"/>
    <property type="project" value="UniProtKB-UniRule"/>
</dbReference>
<feature type="compositionally biased region" description="Polar residues" evidence="13">
    <location>
        <begin position="1"/>
        <end position="12"/>
    </location>
</feature>
<dbReference type="RefSeq" id="WP_034905782.1">
    <property type="nucleotide sequence ID" value="NZ_CP017057.1"/>
</dbReference>
<evidence type="ECO:0000256" key="5">
    <source>
        <dbReference type="ARBA" id="ARBA00015611"/>
    </source>
</evidence>
<evidence type="ECO:0000259" key="17">
    <source>
        <dbReference type="Pfam" id="PF17900"/>
    </source>
</evidence>
<keyword evidence="8" id="KW-0479">Metal-binding</keyword>
<dbReference type="Gene3D" id="1.25.50.10">
    <property type="entry name" value="Peptidase M1, alanyl aminopeptidase, C-terminal domain"/>
    <property type="match status" value="1"/>
</dbReference>
<evidence type="ECO:0000256" key="6">
    <source>
        <dbReference type="ARBA" id="ARBA00022438"/>
    </source>
</evidence>
<dbReference type="SUPFAM" id="SSF63737">
    <property type="entry name" value="Leukotriene A4 hydrolase N-terminal domain"/>
    <property type="match status" value="1"/>
</dbReference>
<keyword evidence="10" id="KW-0862">Zinc</keyword>
<evidence type="ECO:0000256" key="7">
    <source>
        <dbReference type="ARBA" id="ARBA00022670"/>
    </source>
</evidence>
<dbReference type="InterPro" id="IPR024601">
    <property type="entry name" value="Peptidase_M1_pepN_C"/>
</dbReference>
<evidence type="ECO:0000256" key="1">
    <source>
        <dbReference type="ARBA" id="ARBA00000098"/>
    </source>
</evidence>
<proteinExistence type="inferred from homology"/>
<dbReference type="OrthoDB" id="100605at2"/>
<dbReference type="InterPro" id="IPR035414">
    <property type="entry name" value="Peptidase_M1_pepN_Ig-like"/>
</dbReference>
<dbReference type="GO" id="GO:0008270">
    <property type="term" value="F:zinc ion binding"/>
    <property type="evidence" value="ECO:0007669"/>
    <property type="project" value="InterPro"/>
</dbReference>
<evidence type="ECO:0000256" key="2">
    <source>
        <dbReference type="ARBA" id="ARBA00001947"/>
    </source>
</evidence>
<keyword evidence="9" id="KW-0378">Hydrolase</keyword>
<keyword evidence="7" id="KW-0645">Protease</keyword>
<dbReference type="Gene3D" id="2.60.40.1730">
    <property type="entry name" value="tricorn interacting facor f3 domain"/>
    <property type="match status" value="1"/>
</dbReference>
<dbReference type="PANTHER" id="PTHR46322:SF1">
    <property type="entry name" value="PUROMYCIN-SENSITIVE AMINOPEPTIDASE"/>
    <property type="match status" value="1"/>
</dbReference>
<keyword evidence="6 18" id="KW-0031">Aminopeptidase</keyword>
<dbReference type="EC" id="3.4.11.2" evidence="4 12"/>
<dbReference type="InterPro" id="IPR012779">
    <property type="entry name" value="Peptidase_M1_pepN"/>
</dbReference>
<protein>
    <recommendedName>
        <fullName evidence="5 12">Aminopeptidase N</fullName>
        <ecNumber evidence="4 12">3.4.11.2</ecNumber>
    </recommendedName>
</protein>
<sequence length="897" mass="98676">MDAAKTPTNPDGNTYVADAAPTPHDPPVIRREDYRPYPWAVPETRLDFRLGLEKTRITATLRVERNPASDETTRELRLDGDGLKPDRVAIDGAEVADYRMDGPDLVLTLPGEGHEVEIVTEVDPSANTQLMGLYASGGMLCTQCEAEGFRRITFFPDRPDVLSTYTVRMEGPKETFPILLANGNRTGEGEGADGTHWAEWHDPWPKPSYLFALVAGDLVANSKPFTTRSGRKVECNIWVRREDLAMTDHALESLHRSMTWDEDTFGREYDLDLYNIVAVSDFNMGAMENKGLNVFNTKYVLADPDTATDADFDAVEGVIAHEYFHNWSGNRVTCRDWFQLSLKEGFTVLRDQLFSQDMRGEAVKRIEDVRILRAAQFPEDAGPLAHPIRPDSYREISNFYTATVYNKGAEVIRMMRTMAGAERFRKGTDLYFDRHDGEAATCEDFVRAIEEGAGLDLEAFRLWYRQAGTPRVKVAAEVKGDTLALTLSQTVPPTPGQPDKQPMPIPLRIAVHSRGNAPDGGVLGEEQLVVLSDAEQTFDLPLAGPDPVVSINRGYSAPVIIERELAHEDLVFLAARDDDPFARFEAMQELALSHLVGAASGELSDKAASEGRAAIVAALRAVLRDDELDDAMRGELMMLPSEAYLFEAMAGSGATGGRKADPGAIHREREGLKAALGGELASELAALHDRASGIGFDDPAGRGARKIKAQALVLIAAADPAHAAQLAAAQYDAADNMTDRQGALMVLAGLDHPARDERLAAFLERYSGNALVVDKWFTLQALSLHPDVIAQVERLAQHPEFTLRNPNRLRSLYMAFAGNPKAFHDESGAGYRMIADVILKVDPVNPQTAARFVSPLGRWRRIEPGRAALMKGELERILAAGNLSRDTYEQVTRSLGD</sequence>
<dbReference type="InterPro" id="IPR042097">
    <property type="entry name" value="Aminopeptidase_N-like_N_sf"/>
</dbReference>
<keyword evidence="11" id="KW-0482">Metalloprotease</keyword>
<dbReference type="GO" id="GO:0006508">
    <property type="term" value="P:proteolysis"/>
    <property type="evidence" value="ECO:0007669"/>
    <property type="project" value="UniProtKB-UniRule"/>
</dbReference>
<dbReference type="GO" id="GO:0016285">
    <property type="term" value="F:alanyl aminopeptidase activity"/>
    <property type="evidence" value="ECO:0007669"/>
    <property type="project" value="UniProtKB-EC"/>
</dbReference>
<evidence type="ECO:0000256" key="12">
    <source>
        <dbReference type="NCBIfam" id="TIGR02414"/>
    </source>
</evidence>
<comment type="similarity">
    <text evidence="3">Belongs to the peptidase M1 family.</text>
</comment>
<feature type="domain" description="Peptidase M1 alanyl aminopeptidase C-terminal" evidence="16">
    <location>
        <begin position="568"/>
        <end position="895"/>
    </location>
</feature>
<evidence type="ECO:0000259" key="14">
    <source>
        <dbReference type="Pfam" id="PF01433"/>
    </source>
</evidence>
<name>A0A074MFI0_9SPHN</name>
<accession>A0A074MFI0</accession>
<organism evidence="18 19">
    <name type="scientific">Erythrobacter litoralis</name>
    <dbReference type="NCBI Taxonomy" id="39960"/>
    <lineage>
        <taxon>Bacteria</taxon>
        <taxon>Pseudomonadati</taxon>
        <taxon>Pseudomonadota</taxon>
        <taxon>Alphaproteobacteria</taxon>
        <taxon>Sphingomonadales</taxon>
        <taxon>Erythrobacteraceae</taxon>
        <taxon>Erythrobacter/Porphyrobacter group</taxon>
        <taxon>Erythrobacter</taxon>
    </lineage>
</organism>
<feature type="region of interest" description="Disordered" evidence="13">
    <location>
        <begin position="1"/>
        <end position="29"/>
    </location>
</feature>
<dbReference type="EMBL" id="JMIX01000012">
    <property type="protein sequence ID" value="KEO90593.1"/>
    <property type="molecule type" value="Genomic_DNA"/>
</dbReference>
<evidence type="ECO:0000313" key="19">
    <source>
        <dbReference type="Proteomes" id="UP000027866"/>
    </source>
</evidence>
<evidence type="ECO:0000259" key="16">
    <source>
        <dbReference type="Pfam" id="PF17432"/>
    </source>
</evidence>
<dbReference type="InterPro" id="IPR045357">
    <property type="entry name" value="Aminopeptidase_N-like_N"/>
</dbReference>
<comment type="cofactor">
    <cofactor evidence="2">
        <name>Zn(2+)</name>
        <dbReference type="ChEBI" id="CHEBI:29105"/>
    </cofactor>
</comment>
<dbReference type="Proteomes" id="UP000027866">
    <property type="component" value="Unassembled WGS sequence"/>
</dbReference>
<dbReference type="NCBIfam" id="TIGR02414">
    <property type="entry name" value="pepN_proteo"/>
    <property type="match status" value="1"/>
</dbReference>
<dbReference type="MEROPS" id="M01.005"/>
<evidence type="ECO:0000256" key="11">
    <source>
        <dbReference type="ARBA" id="ARBA00023049"/>
    </source>
</evidence>
<evidence type="ECO:0000313" key="18">
    <source>
        <dbReference type="EMBL" id="KEO90593.1"/>
    </source>
</evidence>
<evidence type="ECO:0000259" key="15">
    <source>
        <dbReference type="Pfam" id="PF11940"/>
    </source>
</evidence>
<evidence type="ECO:0000256" key="8">
    <source>
        <dbReference type="ARBA" id="ARBA00022723"/>
    </source>
</evidence>
<dbReference type="Pfam" id="PF17900">
    <property type="entry name" value="Peptidase_M1_N"/>
    <property type="match status" value="1"/>
</dbReference>
<dbReference type="InterPro" id="IPR014782">
    <property type="entry name" value="Peptidase_M1_dom"/>
</dbReference>
<dbReference type="InterPro" id="IPR038438">
    <property type="entry name" value="PepN_Ig-like_sf"/>
</dbReference>
<dbReference type="InterPro" id="IPR037144">
    <property type="entry name" value="Peptidase_M1_pepN_C_sf"/>
</dbReference>
<dbReference type="Gene3D" id="1.10.390.10">
    <property type="entry name" value="Neutral Protease Domain 2"/>
    <property type="match status" value="1"/>
</dbReference>
<dbReference type="Gene3D" id="3.30.2010.30">
    <property type="match status" value="1"/>
</dbReference>
<dbReference type="InterPro" id="IPR001930">
    <property type="entry name" value="Peptidase_M1"/>
</dbReference>
<dbReference type="Pfam" id="PF17432">
    <property type="entry name" value="DUF3458_C"/>
    <property type="match status" value="1"/>
</dbReference>
<comment type="caution">
    <text evidence="18">The sequence shown here is derived from an EMBL/GenBank/DDBJ whole genome shotgun (WGS) entry which is preliminary data.</text>
</comment>
<dbReference type="AlphaFoldDB" id="A0A074MFI0"/>
<dbReference type="PRINTS" id="PR00756">
    <property type="entry name" value="ALADIPTASE"/>
</dbReference>
<evidence type="ECO:0000256" key="13">
    <source>
        <dbReference type="SAM" id="MobiDB-lite"/>
    </source>
</evidence>
<evidence type="ECO:0000256" key="3">
    <source>
        <dbReference type="ARBA" id="ARBA00010136"/>
    </source>
</evidence>
<keyword evidence="19" id="KW-1185">Reference proteome</keyword>
<evidence type="ECO:0000256" key="10">
    <source>
        <dbReference type="ARBA" id="ARBA00022833"/>
    </source>
</evidence>
<evidence type="ECO:0000256" key="4">
    <source>
        <dbReference type="ARBA" id="ARBA00012564"/>
    </source>
</evidence>
<dbReference type="CDD" id="cd09600">
    <property type="entry name" value="M1_APN"/>
    <property type="match status" value="1"/>
</dbReference>
<dbReference type="Pfam" id="PF01433">
    <property type="entry name" value="Peptidase_M1"/>
    <property type="match status" value="1"/>
</dbReference>
<evidence type="ECO:0000256" key="9">
    <source>
        <dbReference type="ARBA" id="ARBA00022801"/>
    </source>
</evidence>
<dbReference type="Gene3D" id="2.60.40.1840">
    <property type="match status" value="1"/>
</dbReference>
<feature type="domain" description="Peptidase M1 membrane alanine aminopeptidase" evidence="14">
    <location>
        <begin position="250"/>
        <end position="460"/>
    </location>
</feature>
<dbReference type="InterPro" id="IPR027268">
    <property type="entry name" value="Peptidase_M4/M1_CTD_sf"/>
</dbReference>
<feature type="domain" description="Aminopeptidase N-like N-terminal" evidence="17">
    <location>
        <begin position="46"/>
        <end position="210"/>
    </location>
</feature>